<proteinExistence type="predicted"/>
<accession>A0AAV5M4R8</accession>
<dbReference type="EMBL" id="BPVZ01000176">
    <property type="protein sequence ID" value="GKV44034.1"/>
    <property type="molecule type" value="Genomic_DNA"/>
</dbReference>
<sequence length="66" mass="7615">MLLSKFDIVYTTQKAIKGQAIADHLVEHAAKDYEPIDWDFLDEDILVVEAKSESDNWRLFFDGVVN</sequence>
<reference evidence="1 2" key="1">
    <citation type="journal article" date="2021" name="Commun. Biol.">
        <title>The genome of Shorea leprosula (Dipterocarpaceae) highlights the ecological relevance of drought in aseasonal tropical rainforests.</title>
        <authorList>
            <person name="Ng K.K.S."/>
            <person name="Kobayashi M.J."/>
            <person name="Fawcett J.A."/>
            <person name="Hatakeyama M."/>
            <person name="Paape T."/>
            <person name="Ng C.H."/>
            <person name="Ang C.C."/>
            <person name="Tnah L.H."/>
            <person name="Lee C.T."/>
            <person name="Nishiyama T."/>
            <person name="Sese J."/>
            <person name="O'Brien M.J."/>
            <person name="Copetti D."/>
            <person name="Mohd Noor M.I."/>
            <person name="Ong R.C."/>
            <person name="Putra M."/>
            <person name="Sireger I.Z."/>
            <person name="Indrioko S."/>
            <person name="Kosugi Y."/>
            <person name="Izuno A."/>
            <person name="Isagi Y."/>
            <person name="Lee S.L."/>
            <person name="Shimizu K.K."/>
        </authorList>
    </citation>
    <scope>NUCLEOTIDE SEQUENCE [LARGE SCALE GENOMIC DNA]</scope>
    <source>
        <strain evidence="1">214</strain>
    </source>
</reference>
<gene>
    <name evidence="1" type="ORF">SLEP1_g51266</name>
</gene>
<dbReference type="PANTHER" id="PTHR48475">
    <property type="entry name" value="RIBONUCLEASE H"/>
    <property type="match status" value="1"/>
</dbReference>
<dbReference type="AlphaFoldDB" id="A0AAV5M4R8"/>
<evidence type="ECO:0000313" key="2">
    <source>
        <dbReference type="Proteomes" id="UP001054252"/>
    </source>
</evidence>
<organism evidence="1 2">
    <name type="scientific">Rubroshorea leprosula</name>
    <dbReference type="NCBI Taxonomy" id="152421"/>
    <lineage>
        <taxon>Eukaryota</taxon>
        <taxon>Viridiplantae</taxon>
        <taxon>Streptophyta</taxon>
        <taxon>Embryophyta</taxon>
        <taxon>Tracheophyta</taxon>
        <taxon>Spermatophyta</taxon>
        <taxon>Magnoliopsida</taxon>
        <taxon>eudicotyledons</taxon>
        <taxon>Gunneridae</taxon>
        <taxon>Pentapetalae</taxon>
        <taxon>rosids</taxon>
        <taxon>malvids</taxon>
        <taxon>Malvales</taxon>
        <taxon>Dipterocarpaceae</taxon>
        <taxon>Rubroshorea</taxon>
    </lineage>
</organism>
<evidence type="ECO:0000313" key="1">
    <source>
        <dbReference type="EMBL" id="GKV44034.1"/>
    </source>
</evidence>
<dbReference type="Proteomes" id="UP001054252">
    <property type="component" value="Unassembled WGS sequence"/>
</dbReference>
<protein>
    <submittedName>
        <fullName evidence="1">Uncharacterized protein</fullName>
    </submittedName>
</protein>
<name>A0AAV5M4R8_9ROSI</name>
<keyword evidence="2" id="KW-1185">Reference proteome</keyword>
<comment type="caution">
    <text evidence="1">The sequence shown here is derived from an EMBL/GenBank/DDBJ whole genome shotgun (WGS) entry which is preliminary data.</text>
</comment>
<dbReference type="PANTHER" id="PTHR48475:SF1">
    <property type="entry name" value="RNASE H TYPE-1 DOMAIN-CONTAINING PROTEIN"/>
    <property type="match status" value="1"/>
</dbReference>